<accession>A0A7X0CDN5</accession>
<dbReference type="RefSeq" id="WP_185089622.1">
    <property type="nucleotide sequence ID" value="NZ_JACHJB010000004.1"/>
</dbReference>
<dbReference type="AlphaFoldDB" id="A0A7X0CDN5"/>
<evidence type="ECO:0000313" key="3">
    <source>
        <dbReference type="Proteomes" id="UP000583800"/>
    </source>
</evidence>
<comment type="caution">
    <text evidence="2">The sequence shown here is derived from an EMBL/GenBank/DDBJ whole genome shotgun (WGS) entry which is preliminary data.</text>
</comment>
<evidence type="ECO:0000313" key="2">
    <source>
        <dbReference type="EMBL" id="MBB6351956.1"/>
    </source>
</evidence>
<name>A0A7X0CDN5_9ACTN</name>
<keyword evidence="1" id="KW-0812">Transmembrane</keyword>
<dbReference type="Proteomes" id="UP000583800">
    <property type="component" value="Unassembled WGS sequence"/>
</dbReference>
<evidence type="ECO:0000256" key="1">
    <source>
        <dbReference type="SAM" id="Phobius"/>
    </source>
</evidence>
<keyword evidence="1" id="KW-1133">Transmembrane helix</keyword>
<feature type="transmembrane region" description="Helical" evidence="1">
    <location>
        <begin position="56"/>
        <end position="77"/>
    </location>
</feature>
<sequence>MRQYGGNRIGLAVVGALLLLAAAYMWLRGKGKLPGLPPRAKVLPDRTAEAIADQPWALWAAALGMVLLALVTLRWLLICLGWGRRGFRSGTGTAMLCVGLKDVEGLSRAGVRVVGDGVRLRVAVTCPPSADVGAMAGKLDRDIVGRIRREVCDDEVGTIVRLHVRRQSSRQSSRQASASTR</sequence>
<feature type="transmembrane region" description="Helical" evidence="1">
    <location>
        <begin position="9"/>
        <end position="27"/>
    </location>
</feature>
<gene>
    <name evidence="2" type="ORF">FHU36_008539</name>
</gene>
<proteinExistence type="predicted"/>
<keyword evidence="1" id="KW-0472">Membrane</keyword>
<evidence type="ECO:0008006" key="4">
    <source>
        <dbReference type="Google" id="ProtNLM"/>
    </source>
</evidence>
<keyword evidence="3" id="KW-1185">Reference proteome</keyword>
<dbReference type="EMBL" id="JACHJB010000004">
    <property type="protein sequence ID" value="MBB6351956.1"/>
    <property type="molecule type" value="Genomic_DNA"/>
</dbReference>
<organism evidence="2 3">
    <name type="scientific">Nonomuraea muscovyensis</name>
    <dbReference type="NCBI Taxonomy" id="1124761"/>
    <lineage>
        <taxon>Bacteria</taxon>
        <taxon>Bacillati</taxon>
        <taxon>Actinomycetota</taxon>
        <taxon>Actinomycetes</taxon>
        <taxon>Streptosporangiales</taxon>
        <taxon>Streptosporangiaceae</taxon>
        <taxon>Nonomuraea</taxon>
    </lineage>
</organism>
<protein>
    <recommendedName>
        <fullName evidence="4">Alkaline shock response membrane anchor protein AmaP</fullName>
    </recommendedName>
</protein>
<reference evidence="2 3" key="1">
    <citation type="submission" date="2020-08" db="EMBL/GenBank/DDBJ databases">
        <title>Sequencing the genomes of 1000 actinobacteria strains.</title>
        <authorList>
            <person name="Klenk H.-P."/>
        </authorList>
    </citation>
    <scope>NUCLEOTIDE SEQUENCE [LARGE SCALE GENOMIC DNA]</scope>
    <source>
        <strain evidence="2 3">DSM 45913</strain>
    </source>
</reference>